<dbReference type="PROSITE" id="PS50926">
    <property type="entry name" value="TRAM"/>
    <property type="match status" value="1"/>
</dbReference>
<feature type="binding site" evidence="4">
    <location>
        <position position="354"/>
    </location>
    <ligand>
        <name>S-adenosyl-L-methionine</name>
        <dbReference type="ChEBI" id="CHEBI:59789"/>
    </ligand>
</feature>
<dbReference type="AlphaFoldDB" id="A0A2S6I287"/>
<dbReference type="EMBL" id="PTJC01000006">
    <property type="protein sequence ID" value="PPK85287.1"/>
    <property type="molecule type" value="Genomic_DNA"/>
</dbReference>
<gene>
    <name evidence="7" type="ORF">CLV84_2179</name>
</gene>
<dbReference type="InterPro" id="IPR030391">
    <property type="entry name" value="MeTrfase_TrmA_CS"/>
</dbReference>
<keyword evidence="3 4" id="KW-0949">S-adenosyl-L-methionine</keyword>
<feature type="binding site" evidence="4">
    <location>
        <position position="304"/>
    </location>
    <ligand>
        <name>S-adenosyl-L-methionine</name>
        <dbReference type="ChEBI" id="CHEBI:59789"/>
    </ligand>
</feature>
<keyword evidence="8" id="KW-1185">Reference proteome</keyword>
<dbReference type="PROSITE" id="PS01231">
    <property type="entry name" value="TRMA_2"/>
    <property type="match status" value="1"/>
</dbReference>
<evidence type="ECO:0000256" key="2">
    <source>
        <dbReference type="ARBA" id="ARBA00022679"/>
    </source>
</evidence>
<protein>
    <submittedName>
        <fullName evidence="7">23S rRNA m(5)U-1939 methyltransferase</fullName>
    </submittedName>
</protein>
<dbReference type="PROSITE" id="PS01230">
    <property type="entry name" value="TRMA_1"/>
    <property type="match status" value="1"/>
</dbReference>
<evidence type="ECO:0000256" key="4">
    <source>
        <dbReference type="PROSITE-ProRule" id="PRU01024"/>
    </source>
</evidence>
<evidence type="ECO:0000256" key="1">
    <source>
        <dbReference type="ARBA" id="ARBA00022603"/>
    </source>
</evidence>
<dbReference type="Gene3D" id="3.40.50.150">
    <property type="entry name" value="Vaccinia Virus protein VP39"/>
    <property type="match status" value="1"/>
</dbReference>
<feature type="active site" evidence="5">
    <location>
        <position position="430"/>
    </location>
</feature>
<sequence>MARRRKNRFPERIDNVTITGLADKGFCVGKTPDGMAVFVEDVAPGDVVDVRPFRKKKKVLFAAPLRFVERSKERVEPFCQHFGVCGGCKWQHFAYFGQLREKERMVHDAFRRIGKVEVEQWEPILGSETIEYYRNKLEFGCANRRWLTTEEIGTDINNEEPVIGFHKAGAYDKLIQIEKCHLQHGPSNEIRNGLRELATEMNVPFFDMRERHGLLRQLMVRTTTTEECMLVIAFFEDDRDTITRFLDAALERFGERISSLYYCINGKVNEYLMDLDMVHYAGREYVTETLGHVHFRIGPKSFFQTNTKQAERLYAIARDYAGLTGEENVYDLYTGIGSIALYVSGQCKKVTGIEEIAAAIDDARENARENNVTNATFYAGNVRDILTDDFAKTHGKPDVLITDPPRAGMHPKVVEMLLQLDVPTIVYVSCNPATQARDLALLSDKYVVERARPVDMFPHTSHVENVVKLRRITL</sequence>
<dbReference type="GO" id="GO:0070475">
    <property type="term" value="P:rRNA base methylation"/>
    <property type="evidence" value="ECO:0007669"/>
    <property type="project" value="TreeGrafter"/>
</dbReference>
<evidence type="ECO:0000256" key="5">
    <source>
        <dbReference type="PROSITE-ProRule" id="PRU10015"/>
    </source>
</evidence>
<dbReference type="SUPFAM" id="SSF53335">
    <property type="entry name" value="S-adenosyl-L-methionine-dependent methyltransferases"/>
    <property type="match status" value="1"/>
</dbReference>
<evidence type="ECO:0000259" key="6">
    <source>
        <dbReference type="PROSITE" id="PS50926"/>
    </source>
</evidence>
<dbReference type="FunFam" id="3.40.50.150:FF:000009">
    <property type="entry name" value="23S rRNA (Uracil(1939)-C(5))-methyltransferase RlmD"/>
    <property type="match status" value="1"/>
</dbReference>
<feature type="domain" description="TRAM" evidence="6">
    <location>
        <begin position="3"/>
        <end position="66"/>
    </location>
</feature>
<evidence type="ECO:0000256" key="3">
    <source>
        <dbReference type="ARBA" id="ARBA00022691"/>
    </source>
</evidence>
<dbReference type="InterPro" id="IPR002792">
    <property type="entry name" value="TRAM_dom"/>
</dbReference>
<comment type="caution">
    <text evidence="7">The sequence shown here is derived from an EMBL/GenBank/DDBJ whole genome shotgun (WGS) entry which is preliminary data.</text>
</comment>
<accession>A0A2S6I287</accession>
<dbReference type="Gene3D" id="2.40.50.1070">
    <property type="match status" value="1"/>
</dbReference>
<dbReference type="Pfam" id="PF01938">
    <property type="entry name" value="TRAM"/>
    <property type="match status" value="1"/>
</dbReference>
<dbReference type="InterPro" id="IPR012340">
    <property type="entry name" value="NA-bd_OB-fold"/>
</dbReference>
<dbReference type="PROSITE" id="PS51687">
    <property type="entry name" value="SAM_MT_RNA_M5U"/>
    <property type="match status" value="1"/>
</dbReference>
<dbReference type="RefSeq" id="WP_104419793.1">
    <property type="nucleotide sequence ID" value="NZ_PTJC01000006.1"/>
</dbReference>
<dbReference type="Pfam" id="PF05958">
    <property type="entry name" value="tRNA_U5-meth_tr"/>
    <property type="match status" value="1"/>
</dbReference>
<dbReference type="InterPro" id="IPR010280">
    <property type="entry name" value="U5_MeTrfase_fam"/>
</dbReference>
<dbReference type="SUPFAM" id="SSF50249">
    <property type="entry name" value="Nucleic acid-binding proteins"/>
    <property type="match status" value="1"/>
</dbReference>
<dbReference type="InterPro" id="IPR029063">
    <property type="entry name" value="SAM-dependent_MTases_sf"/>
</dbReference>
<dbReference type="NCBIfam" id="TIGR00479">
    <property type="entry name" value="rumA"/>
    <property type="match status" value="1"/>
</dbReference>
<dbReference type="GO" id="GO:0070041">
    <property type="term" value="F:rRNA (uridine-C5-)-methyltransferase activity"/>
    <property type="evidence" value="ECO:0007669"/>
    <property type="project" value="TreeGrafter"/>
</dbReference>
<dbReference type="Proteomes" id="UP000237662">
    <property type="component" value="Unassembled WGS sequence"/>
</dbReference>
<evidence type="ECO:0000313" key="7">
    <source>
        <dbReference type="EMBL" id="PPK85287.1"/>
    </source>
</evidence>
<keyword evidence="1 4" id="KW-0489">Methyltransferase</keyword>
<dbReference type="InterPro" id="IPR030390">
    <property type="entry name" value="MeTrfase_TrmA_AS"/>
</dbReference>
<feature type="binding site" evidence="4">
    <location>
        <position position="403"/>
    </location>
    <ligand>
        <name>S-adenosyl-L-methionine</name>
        <dbReference type="ChEBI" id="CHEBI:59789"/>
    </ligand>
</feature>
<organism evidence="7 8">
    <name type="scientific">Neolewinella xylanilytica</name>
    <dbReference type="NCBI Taxonomy" id="1514080"/>
    <lineage>
        <taxon>Bacteria</taxon>
        <taxon>Pseudomonadati</taxon>
        <taxon>Bacteroidota</taxon>
        <taxon>Saprospiria</taxon>
        <taxon>Saprospirales</taxon>
        <taxon>Lewinellaceae</taxon>
        <taxon>Neolewinella</taxon>
    </lineage>
</organism>
<dbReference type="PANTHER" id="PTHR11061:SF30">
    <property type="entry name" value="TRNA (URACIL(54)-C(5))-METHYLTRANSFERASE"/>
    <property type="match status" value="1"/>
</dbReference>
<feature type="binding site" evidence="4">
    <location>
        <position position="333"/>
    </location>
    <ligand>
        <name>S-adenosyl-L-methionine</name>
        <dbReference type="ChEBI" id="CHEBI:59789"/>
    </ligand>
</feature>
<dbReference type="CDD" id="cd02440">
    <property type="entry name" value="AdoMet_MTases"/>
    <property type="match status" value="1"/>
</dbReference>
<comment type="similarity">
    <text evidence="4">Belongs to the class I-like SAM-binding methyltransferase superfamily. RNA M5U methyltransferase family.</text>
</comment>
<reference evidence="7 8" key="1">
    <citation type="submission" date="2018-02" db="EMBL/GenBank/DDBJ databases">
        <title>Genomic Encyclopedia of Archaeal and Bacterial Type Strains, Phase II (KMG-II): from individual species to whole genera.</title>
        <authorList>
            <person name="Goeker M."/>
        </authorList>
    </citation>
    <scope>NUCLEOTIDE SEQUENCE [LARGE SCALE GENOMIC DNA]</scope>
    <source>
        <strain evidence="7 8">DSM 29526</strain>
    </source>
</reference>
<feature type="active site" description="Nucleophile" evidence="4">
    <location>
        <position position="430"/>
    </location>
</feature>
<proteinExistence type="inferred from homology"/>
<dbReference type="OrthoDB" id="9804590at2"/>
<keyword evidence="2 4" id="KW-0808">Transferase</keyword>
<evidence type="ECO:0000313" key="8">
    <source>
        <dbReference type="Proteomes" id="UP000237662"/>
    </source>
</evidence>
<dbReference type="PANTHER" id="PTHR11061">
    <property type="entry name" value="RNA M5U METHYLTRANSFERASE"/>
    <property type="match status" value="1"/>
</dbReference>
<name>A0A2S6I287_9BACT</name>
<dbReference type="Gene3D" id="2.40.50.140">
    <property type="entry name" value="Nucleic acid-binding proteins"/>
    <property type="match status" value="1"/>
</dbReference>